<reference evidence="15" key="1">
    <citation type="journal article" date="2016" name="Virology">
        <title>Sequence polymorphism in an insect RNA virus field population: A snapshot from a single point in space and time reveals stochastic differences among and within individual hosts.</title>
        <authorList>
            <person name="Stenger D.C."/>
            <person name="Krugner R."/>
            <person name="Nouri S."/>
            <person name="Ferriol I."/>
            <person name="Falk B.W."/>
            <person name="Sisterson M.S."/>
        </authorList>
    </citation>
    <scope>NUCLEOTIDE SEQUENCE</scope>
    <source>
        <strain evidence="15">OJ15</strain>
        <strain evidence="16">OJ16</strain>
    </source>
</reference>
<dbReference type="Gene3D" id="2.40.10.10">
    <property type="entry name" value="Trypsin-like serine proteases"/>
    <property type="match status" value="1"/>
</dbReference>
<sequence>MPKTQQRETVETQTPQQRIRTPLRTEQMETTLATPVCSSLSGTDASPAITVLSTNMTSLLNEIYSNTYSVTLKDFRRALHRWTNKTQIQFRHSPPSKDRAALCLLQIHWWLQQHQDSYFSISLEQLADDCFKVLELQYRPFYDKVVYGSIDNALWTEISWQDLLLKVVSHKLEYLSLSQVLGNRILRRKFNIRSHMLRMLLSAIRMDLERELKLEGKVQQRIDQVKAENAEDWREYDRGGPVPPRDRDTYCQILLENELERLMQSTWTRDLLTNEWIQAEVQGLFDIKIVPDEAAFMEVFTSIKDYISEQFGASLQFAKDLLVNIVVLIILWNLVSLLWNKAYDVKYIGIVLTLLSGLVAVICAAGVAAVIGRILMQILDLFTTRQTLPAPFDNWREEDQENEAWARWHQRNSQQTFIHPSLLENTGNNHWIEAEAQAGEPKQSKVLALLSLATISLVTSKIKDSWSLDYFTKQIALLPRFTTGVTCLLDSAQAVFKIVHKEILVDIFGYEPLTEEGEHPMIDDFNTLMQQIIDADQRNEIQTSTIYQSLVLQAEQLGLRILQTSGLGEYRAVVSQQYAILRRLHDRLGLRGLNAKGQRMAPIIIQLYGETGQGKSTIVTTLALKLLSKICDAEGIDKAVINPDNLIYARNVEQEFWDGYHGQLVSVFDDFAQHQDFAQVPNPELFEIIRAGNTFPYPLHMADIADKNTTTFQSRIVILTTNQKKPKVESLVAPEAFYRRIDQSYEVSFKPEVLTRQSKTVETIEESARGNLTTYSYSLKPEHRQEYSPEIQQFQQFDINTERKIGNPISLDELIDNAFRQYNARFNFETTRKMHDDQLARQLGFIRAQPQIGWFAPLHYIRPAQPREDVDVERRNLAQEFHASFQNYKIKLQQIKENLKRKMEEHKVVLKALGVVAMAVGVYKIGSALAGLVSKRDTQPKVSASAQSPYAPRPVALRQSAYHPTTRATKTTINKIVKATGQAADNSARDIITSVMNRGMYSLSVDSRVLGSATFLTGKILMFPRHFISFMAHQAEANPNSKVTLKSHNTQYEMLTKDVLLEVENIFDDDNLPLDSDGNPDQTWTHDCVAVVFKTADNHKDRTDQFLSREEQSKLDKVDVILANIHEKDNNITHTTSCVSASGVQRVTPGAGPPVYGEYEIGDTQYRTYTRDYWRYALNTTYGDCGGLVFLNNKMSHRKILGMHVMGLSQLDSGFALSVYREDVQAYVRLVRQDDPSLVTPCAEPIITTAVQCLPFAGDFHPLGKSPFPSTNPGKSKIEKSELHPDNCAVAWREPVSHPALLKPITVRPEDGIPFPSGTTFDPLHYRLEKCGQRAKCLDQQLLDIVRRSYTTELRQILQTHKYPEYKSVYTFDEAVLGLPGDPYVNSINRASAPGYGWTKDPGFPGKKTWFGRDEEFDLSRAGPVRERCAKIIDLARNNERYPHVFIDTLKDERKPIAKWWKTRVFSACSQDYYIACKQYYQGIVGLLTRHRIDTGVCVGINVYSHEWDLIVRHLHQCNDRVVAGDFENFDASLLTQVLDAARIVLNDLAGDLPDHQREHDDIRSVLFLDLVHSTHLARDVLYSWTHSLPSGHFLTAIVNSLYVNLIFRYLLAKSSKLTSHIQIDQLCRRMKLVSYGDDHIVSIPSGYEKIFNQSTLPTLFSEIGMTYTDETKSDREVPETRRIEDVTFLKRGFRWEKELNRYVAPLSLDTVLETPFWRSKSLNPRSITESSVEWACHELALHDESTFQEWTKKIGLVCKDAINFVPNLSAQRVEYIRYLETSWDSLDESRDDED</sequence>
<dbReference type="SUPFAM" id="SSF56672">
    <property type="entry name" value="DNA/RNA polymerases"/>
    <property type="match status" value="1"/>
</dbReference>
<feature type="domain" description="RdRp catalytic" evidence="12">
    <location>
        <begin position="1520"/>
        <end position="1652"/>
    </location>
</feature>
<evidence type="ECO:0000256" key="8">
    <source>
        <dbReference type="ARBA" id="ARBA00022840"/>
    </source>
</evidence>
<dbReference type="CDD" id="cd23194">
    <property type="entry name" value="Dicistroviridae_RdRp"/>
    <property type="match status" value="1"/>
</dbReference>
<evidence type="ECO:0000256" key="6">
    <source>
        <dbReference type="ARBA" id="ARBA00022801"/>
    </source>
</evidence>
<dbReference type="InterPro" id="IPR014759">
    <property type="entry name" value="Helicase_SF3_ssRNA_vir"/>
</dbReference>
<dbReference type="InterPro" id="IPR043504">
    <property type="entry name" value="Peptidase_S1_PA_chymotrypsin"/>
</dbReference>
<keyword evidence="11" id="KW-0812">Transmembrane</keyword>
<dbReference type="InterPro" id="IPR027417">
    <property type="entry name" value="P-loop_NTPase"/>
</dbReference>
<dbReference type="InterPro" id="IPR043502">
    <property type="entry name" value="DNA/RNA_pol_sf"/>
</dbReference>
<dbReference type="GO" id="GO:0039694">
    <property type="term" value="P:viral RNA genome replication"/>
    <property type="evidence" value="ECO:0007669"/>
    <property type="project" value="InterPro"/>
</dbReference>
<keyword evidence="6" id="KW-0378">Hydrolase</keyword>
<evidence type="ECO:0000259" key="12">
    <source>
        <dbReference type="PROSITE" id="PS50507"/>
    </source>
</evidence>
<dbReference type="GO" id="GO:0003723">
    <property type="term" value="F:RNA binding"/>
    <property type="evidence" value="ECO:0007669"/>
    <property type="project" value="InterPro"/>
</dbReference>
<feature type="domain" description="SF3 helicase" evidence="13">
    <location>
        <begin position="581"/>
        <end position="762"/>
    </location>
</feature>
<keyword evidence="7" id="KW-0788">Thiol protease</keyword>
<keyword evidence="9" id="KW-0693">Viral RNA replication</keyword>
<dbReference type="InterPro" id="IPR009003">
    <property type="entry name" value="Peptidase_S1_PA"/>
</dbReference>
<keyword evidence="11" id="KW-0472">Membrane</keyword>
<evidence type="ECO:0000256" key="2">
    <source>
        <dbReference type="ARBA" id="ARBA00022670"/>
    </source>
</evidence>
<keyword evidence="4" id="KW-0548">Nucleotidyltransferase</keyword>
<dbReference type="GO" id="GO:0004197">
    <property type="term" value="F:cysteine-type endopeptidase activity"/>
    <property type="evidence" value="ECO:0007669"/>
    <property type="project" value="InterPro"/>
</dbReference>
<evidence type="ECO:0000256" key="11">
    <source>
        <dbReference type="SAM" id="Phobius"/>
    </source>
</evidence>
<dbReference type="GO" id="GO:0003724">
    <property type="term" value="F:RNA helicase activity"/>
    <property type="evidence" value="ECO:0007669"/>
    <property type="project" value="InterPro"/>
</dbReference>
<protein>
    <submittedName>
        <fullName evidence="15">Nonstructural polyprotein</fullName>
    </submittedName>
</protein>
<dbReference type="EMBL" id="KT207892">
    <property type="protein sequence ID" value="ANS71491.1"/>
    <property type="molecule type" value="Genomic_RNA"/>
</dbReference>
<dbReference type="PROSITE" id="PS50507">
    <property type="entry name" value="RDRP_SSRNA_POS"/>
    <property type="match status" value="1"/>
</dbReference>
<dbReference type="Pfam" id="PF00910">
    <property type="entry name" value="RNA_helicase"/>
    <property type="match status" value="1"/>
</dbReference>
<dbReference type="PROSITE" id="PS51218">
    <property type="entry name" value="SF3_HELICASE_2"/>
    <property type="match status" value="1"/>
</dbReference>
<evidence type="ECO:0000256" key="9">
    <source>
        <dbReference type="ARBA" id="ARBA00022953"/>
    </source>
</evidence>
<keyword evidence="5" id="KW-0547">Nucleotide-binding</keyword>
<evidence type="ECO:0000259" key="13">
    <source>
        <dbReference type="PROSITE" id="PS51218"/>
    </source>
</evidence>
<evidence type="ECO:0000256" key="10">
    <source>
        <dbReference type="SAM" id="MobiDB-lite"/>
    </source>
</evidence>
<evidence type="ECO:0000259" key="14">
    <source>
        <dbReference type="PROSITE" id="PS51874"/>
    </source>
</evidence>
<evidence type="ECO:0000256" key="5">
    <source>
        <dbReference type="ARBA" id="ARBA00022741"/>
    </source>
</evidence>
<keyword evidence="8" id="KW-0067">ATP-binding</keyword>
<dbReference type="InterPro" id="IPR007094">
    <property type="entry name" value="RNA-dir_pol_PSvirus"/>
</dbReference>
<organism evidence="15">
    <name type="scientific">Homalodisca coagulata virus 1</name>
    <dbReference type="NCBI Taxonomy" id="2170238"/>
    <lineage>
        <taxon>Viruses</taxon>
        <taxon>Riboviria</taxon>
        <taxon>Orthornavirae</taxon>
        <taxon>Pisuviricota</taxon>
        <taxon>Pisoniviricetes</taxon>
        <taxon>Picornavirales</taxon>
        <taxon>Dicistroviridae</taxon>
        <taxon>Triatovirus</taxon>
        <taxon>Triatovirus hocoagulatae</taxon>
    </lineage>
</organism>
<feature type="region of interest" description="Disordered" evidence="10">
    <location>
        <begin position="1"/>
        <end position="26"/>
    </location>
</feature>
<dbReference type="GO" id="GO:0003968">
    <property type="term" value="F:RNA-directed RNA polymerase activity"/>
    <property type="evidence" value="ECO:0007669"/>
    <property type="project" value="UniProtKB-KW"/>
</dbReference>
<evidence type="ECO:0000313" key="16">
    <source>
        <dbReference type="EMBL" id="ANS71491.1"/>
    </source>
</evidence>
<feature type="domain" description="Peptidase C3" evidence="14">
    <location>
        <begin position="986"/>
        <end position="1224"/>
    </location>
</feature>
<feature type="transmembrane region" description="Helical" evidence="11">
    <location>
        <begin position="345"/>
        <end position="371"/>
    </location>
</feature>
<proteinExistence type="predicted"/>
<gene>
    <name evidence="15" type="primary">ORF1</name>
</gene>
<dbReference type="SUPFAM" id="SSF52540">
    <property type="entry name" value="P-loop containing nucleoside triphosphate hydrolases"/>
    <property type="match status" value="1"/>
</dbReference>
<keyword evidence="2" id="KW-0645">Protease</keyword>
<dbReference type="PROSITE" id="PS51874">
    <property type="entry name" value="PCV_3C_PRO"/>
    <property type="match status" value="1"/>
</dbReference>
<accession>A0A1C8QHR7</accession>
<evidence type="ECO:0000256" key="4">
    <source>
        <dbReference type="ARBA" id="ARBA00022695"/>
    </source>
</evidence>
<dbReference type="Pfam" id="PF00680">
    <property type="entry name" value="RdRP_1"/>
    <property type="match status" value="1"/>
</dbReference>
<name>A0A1C8QHR7_9VIRU</name>
<feature type="compositionally biased region" description="Basic and acidic residues" evidence="10">
    <location>
        <begin position="1"/>
        <end position="10"/>
    </location>
</feature>
<evidence type="ECO:0000313" key="15">
    <source>
        <dbReference type="EMBL" id="ANS71489.1"/>
    </source>
</evidence>
<dbReference type="EMBL" id="KT207891">
    <property type="protein sequence ID" value="ANS71489.1"/>
    <property type="molecule type" value="Genomic_RNA"/>
</dbReference>
<evidence type="ECO:0000256" key="1">
    <source>
        <dbReference type="ARBA" id="ARBA00022484"/>
    </source>
</evidence>
<keyword evidence="3" id="KW-0808">Transferase</keyword>
<dbReference type="GO" id="GO:0005524">
    <property type="term" value="F:ATP binding"/>
    <property type="evidence" value="ECO:0007669"/>
    <property type="project" value="UniProtKB-KW"/>
</dbReference>
<dbReference type="InterPro" id="IPR043128">
    <property type="entry name" value="Rev_trsase/Diguanyl_cyclase"/>
</dbReference>
<dbReference type="Gene3D" id="3.30.70.270">
    <property type="match status" value="1"/>
</dbReference>
<feature type="transmembrane region" description="Helical" evidence="11">
    <location>
        <begin position="321"/>
        <end position="339"/>
    </location>
</feature>
<dbReference type="GO" id="GO:0006351">
    <property type="term" value="P:DNA-templated transcription"/>
    <property type="evidence" value="ECO:0007669"/>
    <property type="project" value="InterPro"/>
</dbReference>
<evidence type="ECO:0000256" key="3">
    <source>
        <dbReference type="ARBA" id="ARBA00022679"/>
    </source>
</evidence>
<keyword evidence="1" id="KW-0696">RNA-directed RNA polymerase</keyword>
<dbReference type="InterPro" id="IPR001205">
    <property type="entry name" value="RNA-dir_pol_C"/>
</dbReference>
<dbReference type="InterPro" id="IPR044067">
    <property type="entry name" value="PCV_3C_PRO"/>
</dbReference>
<keyword evidence="11" id="KW-1133">Transmembrane helix</keyword>
<dbReference type="GO" id="GO:0006508">
    <property type="term" value="P:proteolysis"/>
    <property type="evidence" value="ECO:0007669"/>
    <property type="project" value="UniProtKB-KW"/>
</dbReference>
<evidence type="ECO:0000256" key="7">
    <source>
        <dbReference type="ARBA" id="ARBA00022807"/>
    </source>
</evidence>
<dbReference type="InterPro" id="IPR000605">
    <property type="entry name" value="Helicase_SF3_ssDNA/RNA_vir"/>
</dbReference>
<dbReference type="SUPFAM" id="SSF50494">
    <property type="entry name" value="Trypsin-like serine proteases"/>
    <property type="match status" value="1"/>
</dbReference>